<feature type="domain" description="MAGE" evidence="1">
    <location>
        <begin position="34"/>
        <end position="285"/>
    </location>
</feature>
<dbReference type="OrthoDB" id="205198at2759"/>
<evidence type="ECO:0000313" key="2">
    <source>
        <dbReference type="EMBL" id="AYO41239.1"/>
    </source>
</evidence>
<dbReference type="InterPro" id="IPR041899">
    <property type="entry name" value="MAGE_WH2"/>
</dbReference>
<organism evidence="2 3">
    <name type="scientific">Malassezia restricta (strain ATCC 96810 / NBRC 103918 / CBS 7877)</name>
    <name type="common">Seborrheic dermatitis infection agent</name>
    <dbReference type="NCBI Taxonomy" id="425264"/>
    <lineage>
        <taxon>Eukaryota</taxon>
        <taxon>Fungi</taxon>
        <taxon>Dikarya</taxon>
        <taxon>Basidiomycota</taxon>
        <taxon>Ustilaginomycotina</taxon>
        <taxon>Malasseziomycetes</taxon>
        <taxon>Malasseziales</taxon>
        <taxon>Malasseziaceae</taxon>
        <taxon>Malassezia</taxon>
    </lineage>
</organism>
<dbReference type="EMBL" id="CP033148">
    <property type="protein sequence ID" value="AYO41239.1"/>
    <property type="molecule type" value="Genomic_DNA"/>
</dbReference>
<proteinExistence type="predicted"/>
<dbReference type="InterPro" id="IPR002190">
    <property type="entry name" value="MHD_dom"/>
</dbReference>
<dbReference type="PROSITE" id="PS50838">
    <property type="entry name" value="MAGE"/>
    <property type="match status" value="1"/>
</dbReference>
<evidence type="ECO:0000313" key="3">
    <source>
        <dbReference type="Proteomes" id="UP000269793"/>
    </source>
</evidence>
<dbReference type="Gene3D" id="1.10.10.1200">
    <property type="entry name" value="MAGE homology domain, winged helix WH1 motif"/>
    <property type="match status" value="1"/>
</dbReference>
<accession>A0A3G2S173</accession>
<reference evidence="2 3" key="1">
    <citation type="submission" date="2018-10" db="EMBL/GenBank/DDBJ databases">
        <title>Complete genome sequence of Malassezia restricta CBS 7877.</title>
        <authorList>
            <person name="Morand S.C."/>
            <person name="Bertignac M."/>
            <person name="Iltis A."/>
            <person name="Kolder I."/>
            <person name="Pirovano W."/>
            <person name="Jourdain R."/>
            <person name="Clavaud C."/>
        </authorList>
    </citation>
    <scope>NUCLEOTIDE SEQUENCE [LARGE SCALE GENOMIC DNA]</scope>
    <source>
        <strain evidence="2 3">CBS 7877</strain>
    </source>
</reference>
<dbReference type="PANTHER" id="PTHR11736">
    <property type="entry name" value="MELANOMA-ASSOCIATED ANTIGEN MAGE ANTIGEN"/>
    <property type="match status" value="1"/>
</dbReference>
<dbReference type="Pfam" id="PF01454">
    <property type="entry name" value="MAGE"/>
    <property type="match status" value="1"/>
</dbReference>
<protein>
    <submittedName>
        <fullName evidence="2">MAGE family protein</fullName>
    </submittedName>
</protein>
<dbReference type="Gene3D" id="1.10.10.1210">
    <property type="entry name" value="MAGE homology domain, winged helix WH2 motif"/>
    <property type="match status" value="1"/>
</dbReference>
<dbReference type="GO" id="GO:0005634">
    <property type="term" value="C:nucleus"/>
    <property type="evidence" value="ECO:0007669"/>
    <property type="project" value="TreeGrafter"/>
</dbReference>
<dbReference type="Proteomes" id="UP000269793">
    <property type="component" value="Chromosome I"/>
</dbReference>
<dbReference type="VEuPathDB" id="FungiDB:DNF11_0289"/>
<dbReference type="SMART" id="SM01373">
    <property type="entry name" value="MAGE"/>
    <property type="match status" value="1"/>
</dbReference>
<dbReference type="GO" id="GO:0006281">
    <property type="term" value="P:DNA repair"/>
    <property type="evidence" value="ECO:0007669"/>
    <property type="project" value="TreeGrafter"/>
</dbReference>
<dbReference type="PANTHER" id="PTHR11736:SF14">
    <property type="entry name" value="NSE3 HOMOLOG, SMC5-SMC6 COMPLEX COMPONENT"/>
    <property type="match status" value="1"/>
</dbReference>
<evidence type="ECO:0000259" key="1">
    <source>
        <dbReference type="PROSITE" id="PS50838"/>
    </source>
</evidence>
<sequence length="311" mass="34630">MSQHDAWIDALTQGTQEFGASARKAAQHVGETNITKKAQDLVRLALFHEYERTPIRRDHIIKHIIGKEASRAFPIIFCQAQNILRTTFAFELVEARGRGTENPLLTQQEAALDERVGSKRRRTDETVRKASTSTHTYILRSTLPPDILKVMASDESGDPVLDWDTSEGELGTMGLLFVVLGIILVSGRQAPDTRIRACLAQVSLSIDRVMPMSLQPLEAGTSDHASRHTLDMFFQRAMRQGYLERVRAADTSQQTSALEWRWGPRSEVEMGEHAVASFMAELYGQIKSESSEPSVSILKRIERAAGTSLVG</sequence>
<dbReference type="AlphaFoldDB" id="A0A3G2S173"/>
<name>A0A3G2S173_MALR7</name>
<dbReference type="InterPro" id="IPR041898">
    <property type="entry name" value="MAGE_WH1"/>
</dbReference>
<dbReference type="STRING" id="425264.A0A3G2S173"/>
<dbReference type="InterPro" id="IPR037445">
    <property type="entry name" value="MAGE"/>
</dbReference>
<gene>
    <name evidence="2" type="ORF">DNF11_0289</name>
</gene>
<keyword evidence="3" id="KW-1185">Reference proteome</keyword>